<sequence>MDESRLDGLSVMSVPLAMGPKGGYRKKIRIPKDERRLGPWYAPFGSDAPKTDAVTPTTTDATQFPVFEGKLILRSTAPFTPQGEPKTVYPIKQYDPREDDEEDEEQEKEAEEEGEENETQKENVKRSRLELQGFSFLEGAVFEPLSRATVRHCVFGRSEVEEKANKTQDSDVPLSSPLLETTVTAHPLTEVQVEFCVIYGNQKHGIYAFPRCALRFHSSMIIGPQFGIVHETQDFWSRAARHAQKNTYSQSVPRSRRPLQRAKIPEKTFCAVGVYLDDADVSIQDVFVAQSHVGILLVNGCRGTSVIASRVESISSVGILFSGEDGAAKVKCSAVRWCGRECLLVKGPVPPLPPDPSLLMEIIHDASQDAEAREEEEQEEEEEEEEGDTAARALSRVPIPTQHPILRGNAFDGSVRLEGDVSSSAMCDNVIYVAKEGISSDVPTFTGPAAEKRFALKGFHVHVRGTTPRKNDSD</sequence>
<dbReference type="OrthoDB" id="273651at2759"/>
<dbReference type="EMBL" id="AYLP01000008">
    <property type="protein sequence ID" value="ESS69839.1"/>
    <property type="molecule type" value="Genomic_DNA"/>
</dbReference>
<name>V5BPT1_TRYCR</name>
<comment type="caution">
    <text evidence="2">The sequence shown here is derived from an EMBL/GenBank/DDBJ whole genome shotgun (WGS) entry which is preliminary data.</text>
</comment>
<feature type="compositionally biased region" description="Acidic residues" evidence="1">
    <location>
        <begin position="372"/>
        <end position="388"/>
    </location>
</feature>
<dbReference type="Proteomes" id="UP000017861">
    <property type="component" value="Unassembled WGS sequence"/>
</dbReference>
<feature type="region of interest" description="Disordered" evidence="1">
    <location>
        <begin position="37"/>
        <end position="57"/>
    </location>
</feature>
<feature type="region of interest" description="Disordered" evidence="1">
    <location>
        <begin position="367"/>
        <end position="391"/>
    </location>
</feature>
<dbReference type="AlphaFoldDB" id="V5BPT1"/>
<dbReference type="VEuPathDB" id="TriTrypDB:TCDM_01254"/>
<feature type="region of interest" description="Disordered" evidence="1">
    <location>
        <begin position="1"/>
        <end position="24"/>
    </location>
</feature>
<gene>
    <name evidence="2" type="ORF">TCDM_01254</name>
</gene>
<reference evidence="2 3" key="1">
    <citation type="journal article" date="2014" name="Genome Announc.">
        <title>Trypanosoma cruzi Clone Dm28c Draft Genome Sequence.</title>
        <authorList>
            <person name="Grisard E.C."/>
            <person name="Teixeira S.M."/>
            <person name="de Almeida L.G."/>
            <person name="Stoco P.H."/>
            <person name="Gerber A.L."/>
            <person name="Talavera-Lopez C."/>
            <person name="Lima O.C."/>
            <person name="Andersson B."/>
            <person name="de Vasconcelos A.T."/>
        </authorList>
    </citation>
    <scope>NUCLEOTIDE SEQUENCE [LARGE SCALE GENOMIC DNA]</scope>
    <source>
        <strain evidence="2 3">Dm28c</strain>
    </source>
</reference>
<organism evidence="2 3">
    <name type="scientific">Trypanosoma cruzi Dm28c</name>
    <dbReference type="NCBI Taxonomy" id="1416333"/>
    <lineage>
        <taxon>Eukaryota</taxon>
        <taxon>Discoba</taxon>
        <taxon>Euglenozoa</taxon>
        <taxon>Kinetoplastea</taxon>
        <taxon>Metakinetoplastina</taxon>
        <taxon>Trypanosomatida</taxon>
        <taxon>Trypanosomatidae</taxon>
        <taxon>Trypanosoma</taxon>
        <taxon>Schizotrypanum</taxon>
    </lineage>
</organism>
<evidence type="ECO:0000256" key="1">
    <source>
        <dbReference type="SAM" id="MobiDB-lite"/>
    </source>
</evidence>
<feature type="region of interest" description="Disordered" evidence="1">
    <location>
        <begin position="75"/>
        <end position="125"/>
    </location>
</feature>
<feature type="compositionally biased region" description="Acidic residues" evidence="1">
    <location>
        <begin position="97"/>
        <end position="117"/>
    </location>
</feature>
<feature type="compositionally biased region" description="Low complexity" evidence="1">
    <location>
        <begin position="47"/>
        <end position="57"/>
    </location>
</feature>
<protein>
    <submittedName>
        <fullName evidence="2">Uncharacterized protein</fullName>
    </submittedName>
</protein>
<proteinExistence type="predicted"/>
<accession>V5BPT1</accession>
<evidence type="ECO:0000313" key="2">
    <source>
        <dbReference type="EMBL" id="ESS69839.1"/>
    </source>
</evidence>
<evidence type="ECO:0000313" key="3">
    <source>
        <dbReference type="Proteomes" id="UP000017861"/>
    </source>
</evidence>